<proteinExistence type="predicted"/>
<dbReference type="InParanoid" id="A0A0Q3MZ45"/>
<reference evidence="1" key="2">
    <citation type="submission" date="2017-06" db="EMBL/GenBank/DDBJ databases">
        <title>WGS assembly of Brachypodium distachyon.</title>
        <authorList>
            <consortium name="The International Brachypodium Initiative"/>
            <person name="Lucas S."/>
            <person name="Harmon-Smith M."/>
            <person name="Lail K."/>
            <person name="Tice H."/>
            <person name="Grimwood J."/>
            <person name="Bruce D."/>
            <person name="Barry K."/>
            <person name="Shu S."/>
            <person name="Lindquist E."/>
            <person name="Wang M."/>
            <person name="Pitluck S."/>
            <person name="Vogel J.P."/>
            <person name="Garvin D.F."/>
            <person name="Mockler T.C."/>
            <person name="Schmutz J."/>
            <person name="Rokhsar D."/>
            <person name="Bevan M.W."/>
        </authorList>
    </citation>
    <scope>NUCLEOTIDE SEQUENCE</scope>
    <source>
        <strain evidence="1">Bd21</strain>
    </source>
</reference>
<evidence type="ECO:0000313" key="2">
    <source>
        <dbReference type="EnsemblPlants" id="KQK09518"/>
    </source>
</evidence>
<reference evidence="2" key="3">
    <citation type="submission" date="2018-08" db="UniProtKB">
        <authorList>
            <consortium name="EnsemblPlants"/>
        </authorList>
    </citation>
    <scope>IDENTIFICATION</scope>
    <source>
        <strain evidence="2">cv. Bd21</strain>
    </source>
</reference>
<accession>A0A0Q3MZ45</accession>
<reference evidence="1 2" key="1">
    <citation type="journal article" date="2010" name="Nature">
        <title>Genome sequencing and analysis of the model grass Brachypodium distachyon.</title>
        <authorList>
            <consortium name="International Brachypodium Initiative"/>
        </authorList>
    </citation>
    <scope>NUCLEOTIDE SEQUENCE [LARGE SCALE GENOMIC DNA]</scope>
    <source>
        <strain evidence="1 2">Bd21</strain>
    </source>
</reference>
<dbReference type="AlphaFoldDB" id="A0A0Q3MZ45"/>
<evidence type="ECO:0000313" key="1">
    <source>
        <dbReference type="EMBL" id="KQK09518.1"/>
    </source>
</evidence>
<name>A0A0Q3MZ45_BRADI</name>
<organism evidence="1">
    <name type="scientific">Brachypodium distachyon</name>
    <name type="common">Purple false brome</name>
    <name type="synonym">Trachynia distachya</name>
    <dbReference type="NCBI Taxonomy" id="15368"/>
    <lineage>
        <taxon>Eukaryota</taxon>
        <taxon>Viridiplantae</taxon>
        <taxon>Streptophyta</taxon>
        <taxon>Embryophyta</taxon>
        <taxon>Tracheophyta</taxon>
        <taxon>Spermatophyta</taxon>
        <taxon>Magnoliopsida</taxon>
        <taxon>Liliopsida</taxon>
        <taxon>Poales</taxon>
        <taxon>Poaceae</taxon>
        <taxon>BOP clade</taxon>
        <taxon>Pooideae</taxon>
        <taxon>Stipodae</taxon>
        <taxon>Brachypodieae</taxon>
        <taxon>Brachypodium</taxon>
    </lineage>
</organism>
<gene>
    <name evidence="1" type="ORF">BRADI_2g48440v3</name>
</gene>
<dbReference type="OrthoDB" id="1103324at2759"/>
<dbReference type="EMBL" id="CM000881">
    <property type="protein sequence ID" value="KQK09518.1"/>
    <property type="molecule type" value="Genomic_DNA"/>
</dbReference>
<evidence type="ECO:0000313" key="3">
    <source>
        <dbReference type="Proteomes" id="UP000008810"/>
    </source>
</evidence>
<dbReference type="Proteomes" id="UP000008810">
    <property type="component" value="Chromosome 2"/>
</dbReference>
<sequence>MAGSAISGGAARAAAIVWTQRHQRLLPQAEVLPRSLAVSALQFALKTAVAIAAPNLLPELVCAAGPYVPTYLHDDL</sequence>
<dbReference type="EnsemblPlants" id="KQK09518">
    <property type="protein sequence ID" value="KQK09518"/>
    <property type="gene ID" value="BRADI_2g48440v3"/>
</dbReference>
<dbReference type="Gramene" id="KQK09518">
    <property type="protein sequence ID" value="KQK09518"/>
    <property type="gene ID" value="BRADI_2g48440v3"/>
</dbReference>
<protein>
    <submittedName>
        <fullName evidence="1 2">Uncharacterized protein</fullName>
    </submittedName>
</protein>
<keyword evidence="3" id="KW-1185">Reference proteome</keyword>